<dbReference type="PANTHER" id="PTHR11361">
    <property type="entry name" value="DNA MISMATCH REPAIR PROTEIN MUTS FAMILY MEMBER"/>
    <property type="match status" value="1"/>
</dbReference>
<dbReference type="PANTHER" id="PTHR11361:SF148">
    <property type="entry name" value="DNA MISMATCH REPAIR PROTEIN MSH6"/>
    <property type="match status" value="1"/>
</dbReference>
<dbReference type="Pfam" id="PF05190">
    <property type="entry name" value="MutS_IV"/>
    <property type="match status" value="1"/>
</dbReference>
<dbReference type="InterPro" id="IPR045076">
    <property type="entry name" value="MutS"/>
</dbReference>
<sequence>MSILGKRLLRQWICAPTCDVNVLKSRQEAVEWLMSPAAARFTEKASELLRKIPDLERLLQKIHTLGLKYRADTHPDSRAVMFEAANYNKRKIKDLLNTLAGFQTCYDLIILYDNFRQQQDGCPLIDQCIGLDERIDLCSHLEHFAILARIIIIIQKSFNHATAEKEGMIVPQKGQDEAYDSACRQVEEAIRQVEIYRKEQENKLRCKVNLSKAISLPPRNLFRLQITYFGSGKNRYQMEIAENVNVPRNYDLKSRRKGFGRYTTETLNELIDEVFKAEDNKDQQRNDATRRVFSDFDSRRSIWSAVLNRIAQLDVLLSLARYCQTCGLAVCRPEFLCGLDKPTLEIEEGYHPCLAVKLPTSDASSACTYIANDSYLGGDHPPTVLLTGPNMGGKSTLMRQVAVLTVLAHMRKPGTSGLNEMV</sequence>
<keyword evidence="2" id="KW-0547">Nucleotide-binding</keyword>
<dbReference type="InterPro" id="IPR007861">
    <property type="entry name" value="DNA_mismatch_repair_MutS_clamp"/>
</dbReference>
<dbReference type="InterPro" id="IPR027417">
    <property type="entry name" value="P-loop_NTPase"/>
</dbReference>
<evidence type="ECO:0000256" key="3">
    <source>
        <dbReference type="ARBA" id="ARBA00022840"/>
    </source>
</evidence>
<reference evidence="6 7" key="1">
    <citation type="submission" date="2018-11" db="EMBL/GenBank/DDBJ databases">
        <authorList>
            <consortium name="Pathogen Informatics"/>
        </authorList>
    </citation>
    <scope>NUCLEOTIDE SEQUENCE [LARGE SCALE GENOMIC DNA]</scope>
</reference>
<dbReference type="Gene3D" id="3.40.50.300">
    <property type="entry name" value="P-loop containing nucleotide triphosphate hydrolases"/>
    <property type="match status" value="1"/>
</dbReference>
<dbReference type="SUPFAM" id="SSF48334">
    <property type="entry name" value="DNA repair protein MutS, domain III"/>
    <property type="match status" value="1"/>
</dbReference>
<evidence type="ECO:0000256" key="2">
    <source>
        <dbReference type="ARBA" id="ARBA00022741"/>
    </source>
</evidence>
<name>A0A3P7JIW4_STRVU</name>
<accession>A0A3P7JIW4</accession>
<evidence type="ECO:0000256" key="4">
    <source>
        <dbReference type="ARBA" id="ARBA00023125"/>
    </source>
</evidence>
<evidence type="ECO:0000313" key="7">
    <source>
        <dbReference type="Proteomes" id="UP000270094"/>
    </source>
</evidence>
<gene>
    <name evidence="6" type="ORF">SVUK_LOCUS15801</name>
</gene>
<dbReference type="GO" id="GO:0030983">
    <property type="term" value="F:mismatched DNA binding"/>
    <property type="evidence" value="ECO:0007669"/>
    <property type="project" value="InterPro"/>
</dbReference>
<dbReference type="GO" id="GO:0006298">
    <property type="term" value="P:mismatch repair"/>
    <property type="evidence" value="ECO:0007669"/>
    <property type="project" value="InterPro"/>
</dbReference>
<evidence type="ECO:0000256" key="1">
    <source>
        <dbReference type="ARBA" id="ARBA00006271"/>
    </source>
</evidence>
<protein>
    <recommendedName>
        <fullName evidence="5">DNA mismatch repair protein MutS core domain-containing protein</fullName>
    </recommendedName>
</protein>
<keyword evidence="3" id="KW-0067">ATP-binding</keyword>
<dbReference type="EMBL" id="UYYB01110121">
    <property type="protein sequence ID" value="VDM80803.1"/>
    <property type="molecule type" value="Genomic_DNA"/>
</dbReference>
<dbReference type="InterPro" id="IPR000432">
    <property type="entry name" value="DNA_mismatch_repair_MutS_C"/>
</dbReference>
<dbReference type="SMART" id="SM00533">
    <property type="entry name" value="MUTSd"/>
    <property type="match status" value="1"/>
</dbReference>
<dbReference type="GO" id="GO:0032301">
    <property type="term" value="C:MutSalpha complex"/>
    <property type="evidence" value="ECO:0007669"/>
    <property type="project" value="TreeGrafter"/>
</dbReference>
<dbReference type="InterPro" id="IPR036187">
    <property type="entry name" value="DNA_mismatch_repair_MutS_sf"/>
</dbReference>
<comment type="similarity">
    <text evidence="1">Belongs to the DNA mismatch repair MutS family.</text>
</comment>
<keyword evidence="7" id="KW-1185">Reference proteome</keyword>
<dbReference type="Pfam" id="PF00488">
    <property type="entry name" value="MutS_V"/>
    <property type="match status" value="1"/>
</dbReference>
<dbReference type="InterPro" id="IPR007696">
    <property type="entry name" value="DNA_mismatch_repair_MutS_core"/>
</dbReference>
<dbReference type="OrthoDB" id="10252754at2759"/>
<keyword evidence="4" id="KW-0238">DNA-binding</keyword>
<organism evidence="6 7">
    <name type="scientific">Strongylus vulgaris</name>
    <name type="common">Blood worm</name>
    <dbReference type="NCBI Taxonomy" id="40348"/>
    <lineage>
        <taxon>Eukaryota</taxon>
        <taxon>Metazoa</taxon>
        <taxon>Ecdysozoa</taxon>
        <taxon>Nematoda</taxon>
        <taxon>Chromadorea</taxon>
        <taxon>Rhabditida</taxon>
        <taxon>Rhabditina</taxon>
        <taxon>Rhabditomorpha</taxon>
        <taxon>Strongyloidea</taxon>
        <taxon>Strongylidae</taxon>
        <taxon>Strongylus</taxon>
    </lineage>
</organism>
<dbReference type="SUPFAM" id="SSF52540">
    <property type="entry name" value="P-loop containing nucleoside triphosphate hydrolases"/>
    <property type="match status" value="1"/>
</dbReference>
<dbReference type="GO" id="GO:0140664">
    <property type="term" value="F:ATP-dependent DNA damage sensor activity"/>
    <property type="evidence" value="ECO:0007669"/>
    <property type="project" value="InterPro"/>
</dbReference>
<dbReference type="FunFam" id="1.10.1420.10:FF:000005">
    <property type="entry name" value="DNA mismatch repair protein"/>
    <property type="match status" value="1"/>
</dbReference>
<dbReference type="AlphaFoldDB" id="A0A3P7JIW4"/>
<dbReference type="Proteomes" id="UP000270094">
    <property type="component" value="Unassembled WGS sequence"/>
</dbReference>
<dbReference type="GO" id="GO:0005524">
    <property type="term" value="F:ATP binding"/>
    <property type="evidence" value="ECO:0007669"/>
    <property type="project" value="UniProtKB-KW"/>
</dbReference>
<feature type="domain" description="DNA mismatch repair protein MutS core" evidence="5">
    <location>
        <begin position="4"/>
        <end position="357"/>
    </location>
</feature>
<dbReference type="Pfam" id="PF05192">
    <property type="entry name" value="MutS_III"/>
    <property type="match status" value="1"/>
</dbReference>
<evidence type="ECO:0000313" key="6">
    <source>
        <dbReference type="EMBL" id="VDM80803.1"/>
    </source>
</evidence>
<evidence type="ECO:0000259" key="5">
    <source>
        <dbReference type="SMART" id="SM00533"/>
    </source>
</evidence>
<dbReference type="Gene3D" id="1.10.1420.10">
    <property type="match status" value="2"/>
</dbReference>
<proteinExistence type="inferred from homology"/>